<dbReference type="STRING" id="915059.NH26_01325"/>
<feature type="domain" description="Cyclic nucleotide-binding" evidence="1">
    <location>
        <begin position="1"/>
        <end position="103"/>
    </location>
</feature>
<organism evidence="2 3">
    <name type="scientific">Flammeovirga pacifica</name>
    <dbReference type="NCBI Taxonomy" id="915059"/>
    <lineage>
        <taxon>Bacteria</taxon>
        <taxon>Pseudomonadati</taxon>
        <taxon>Bacteroidota</taxon>
        <taxon>Cytophagia</taxon>
        <taxon>Cytophagales</taxon>
        <taxon>Flammeovirgaceae</taxon>
        <taxon>Flammeovirga</taxon>
    </lineage>
</organism>
<dbReference type="Proteomes" id="UP000179797">
    <property type="component" value="Unassembled WGS sequence"/>
</dbReference>
<evidence type="ECO:0000313" key="2">
    <source>
        <dbReference type="EMBL" id="OHX65085.1"/>
    </source>
</evidence>
<proteinExistence type="predicted"/>
<dbReference type="RefSeq" id="WP_052432175.1">
    <property type="nucleotide sequence ID" value="NZ_JRYR02000001.1"/>
</dbReference>
<dbReference type="CDD" id="cd00038">
    <property type="entry name" value="CAP_ED"/>
    <property type="match status" value="1"/>
</dbReference>
<name>A0A1S1YW97_FLAPC</name>
<sequence length="176" mass="20593">MRNDLSEILQQELGKELIIKEYLRGDFILKSGENASKIYWIKKGAVRVTFGDKDIITVRLGYENSIIASIPAFFTDTPSLFDIEVLRKTSVAVIEKKDLSTLVSSHPEFKNYYIRLLEDLIRQQSERELDLMITSPQDRFQRVFDRSPKLFQEIPLKYIAHYLRMTPETLSRIMKS</sequence>
<reference evidence="2 3" key="1">
    <citation type="journal article" date="2012" name="Int. J. Syst. Evol. Microbiol.">
        <title>Flammeovirga pacifica sp. nov., isolated from deep-sea sediment.</title>
        <authorList>
            <person name="Xu H."/>
            <person name="Fu Y."/>
            <person name="Yang N."/>
            <person name="Ding Z."/>
            <person name="Lai Q."/>
            <person name="Zeng R."/>
        </authorList>
    </citation>
    <scope>NUCLEOTIDE SEQUENCE [LARGE SCALE GENOMIC DNA]</scope>
    <source>
        <strain evidence="3">DSM 24597 / LMG 26175 / WPAGA1</strain>
    </source>
</reference>
<dbReference type="PROSITE" id="PS50042">
    <property type="entry name" value="CNMP_BINDING_3"/>
    <property type="match status" value="1"/>
</dbReference>
<dbReference type="SUPFAM" id="SSF51206">
    <property type="entry name" value="cAMP-binding domain-like"/>
    <property type="match status" value="1"/>
</dbReference>
<dbReference type="OrthoDB" id="792939at2"/>
<evidence type="ECO:0000313" key="3">
    <source>
        <dbReference type="Proteomes" id="UP000179797"/>
    </source>
</evidence>
<protein>
    <recommendedName>
        <fullName evidence="1">Cyclic nucleotide-binding domain-containing protein</fullName>
    </recommendedName>
</protein>
<gene>
    <name evidence="2" type="ORF">NH26_01325</name>
</gene>
<accession>A0A1S1YW97</accession>
<dbReference type="AlphaFoldDB" id="A0A1S1YW97"/>
<dbReference type="Gene3D" id="2.60.120.10">
    <property type="entry name" value="Jelly Rolls"/>
    <property type="match status" value="1"/>
</dbReference>
<dbReference type="InterPro" id="IPR014710">
    <property type="entry name" value="RmlC-like_jellyroll"/>
</dbReference>
<dbReference type="InterPro" id="IPR000595">
    <property type="entry name" value="cNMP-bd_dom"/>
</dbReference>
<dbReference type="EMBL" id="JRYR02000001">
    <property type="protein sequence ID" value="OHX65085.1"/>
    <property type="molecule type" value="Genomic_DNA"/>
</dbReference>
<dbReference type="InterPro" id="IPR018490">
    <property type="entry name" value="cNMP-bd_dom_sf"/>
</dbReference>
<evidence type="ECO:0000259" key="1">
    <source>
        <dbReference type="PROSITE" id="PS50042"/>
    </source>
</evidence>
<dbReference type="Pfam" id="PF00027">
    <property type="entry name" value="cNMP_binding"/>
    <property type="match status" value="1"/>
</dbReference>
<keyword evidence="3" id="KW-1185">Reference proteome</keyword>
<comment type="caution">
    <text evidence="2">The sequence shown here is derived from an EMBL/GenBank/DDBJ whole genome shotgun (WGS) entry which is preliminary data.</text>
</comment>